<evidence type="ECO:0000313" key="3">
    <source>
        <dbReference type="Proteomes" id="UP000242875"/>
    </source>
</evidence>
<proteinExistence type="predicted"/>
<organism evidence="2 3">
    <name type="scientific">Bifiguratus adelaidae</name>
    <dbReference type="NCBI Taxonomy" id="1938954"/>
    <lineage>
        <taxon>Eukaryota</taxon>
        <taxon>Fungi</taxon>
        <taxon>Fungi incertae sedis</taxon>
        <taxon>Mucoromycota</taxon>
        <taxon>Mucoromycotina</taxon>
        <taxon>Endogonomycetes</taxon>
        <taxon>Endogonales</taxon>
        <taxon>Endogonales incertae sedis</taxon>
        <taxon>Bifiguratus</taxon>
    </lineage>
</organism>
<protein>
    <submittedName>
        <fullName evidence="2">Uncharacterized protein</fullName>
    </submittedName>
</protein>
<accession>A0A261Y4B5</accession>
<reference evidence="2 3" key="1">
    <citation type="journal article" date="2017" name="Mycologia">
        <title>Bifiguratus adelaidae, gen. et sp. nov., a new member of Mucoromycotina in endophytic and soil-dwelling habitats.</title>
        <authorList>
            <person name="Torres-Cruz T.J."/>
            <person name="Billingsley Tobias T.L."/>
            <person name="Almatruk M."/>
            <person name="Hesse C."/>
            <person name="Kuske C.R."/>
            <person name="Desiro A."/>
            <person name="Benucci G.M."/>
            <person name="Bonito G."/>
            <person name="Stajich J.E."/>
            <person name="Dunlap C."/>
            <person name="Arnold A.E."/>
            <person name="Porras-Alfaro A."/>
        </authorList>
    </citation>
    <scope>NUCLEOTIDE SEQUENCE [LARGE SCALE GENOMIC DNA]</scope>
    <source>
        <strain evidence="2 3">AZ0501</strain>
    </source>
</reference>
<comment type="caution">
    <text evidence="2">The sequence shown here is derived from an EMBL/GenBank/DDBJ whole genome shotgun (WGS) entry which is preliminary data.</text>
</comment>
<gene>
    <name evidence="2" type="ORF">BZG36_01635</name>
</gene>
<evidence type="ECO:0000256" key="1">
    <source>
        <dbReference type="SAM" id="MobiDB-lite"/>
    </source>
</evidence>
<feature type="compositionally biased region" description="Polar residues" evidence="1">
    <location>
        <begin position="524"/>
        <end position="547"/>
    </location>
</feature>
<dbReference type="AlphaFoldDB" id="A0A261Y4B5"/>
<keyword evidence="3" id="KW-1185">Reference proteome</keyword>
<feature type="region of interest" description="Disordered" evidence="1">
    <location>
        <begin position="519"/>
        <end position="547"/>
    </location>
</feature>
<evidence type="ECO:0000313" key="2">
    <source>
        <dbReference type="EMBL" id="OZJ05443.1"/>
    </source>
</evidence>
<dbReference type="EMBL" id="MVBO01000015">
    <property type="protein sequence ID" value="OZJ05443.1"/>
    <property type="molecule type" value="Genomic_DNA"/>
</dbReference>
<name>A0A261Y4B5_9FUNG</name>
<dbReference type="Proteomes" id="UP000242875">
    <property type="component" value="Unassembled WGS sequence"/>
</dbReference>
<sequence>MDEILILWKPPQPEGVWDVSPEAIHVQEYWRRLQYFVRLCHCFRDYGMEYPSPVVPTELSVAWPLDVVTMEVVSAEEMAHREVYRTIVINHGNEAFKLCDNSLDIDDTILEVKRAHYTIRDATGQPLTWDMINTLEWCLTKLQILIWQDKDPQTFFARLPQIADPAAPPNTYYPLVSWMMHATYRLPMHKFDKDQQKFLREVEMRFLDVVAAAAHLVTNNEEFSTDLDETRNAIRDLIGYVERCRNRNLAPMRLLKVDCWEFYIGGLIKARRYIDDFMNISCSKGEAQQLIPPPHHPMMIILDNITLSPSDLCSFVEHEDLLKNMEENHITPLPLPFDGNLRAWWLLFAFVQAYTKQQPYAPSFFEDAVSPPYNISMLLQKLRALVEVFVLATVLHSLPRITQTAYASPSAFQSNMTSFFKQLLELAALHSVYTECQGHMQLLKITELLCCEYKFNGTTLAAELDGHRLLRYLRGVALQTDFLFPDLEILDAFIHGSETEAIALSARCASVLKSGTAEPPTKAEQISDTASASNNAQPTATRSDASYVQVSPGPSVWSVELVSTLKTLSVASSECPKSIDDELNDTDQESVGSFSEFRRLRLSDTSMDAASDQLNEMSDGIGDDSNFLEETVDEWNLEDFPTEWFPT</sequence>